<comment type="catalytic activity">
    <reaction evidence="7">
        <text>cob(II)yrinate + 2 L-glutamine + 2 ATP + 2 H2O = cob(II)yrinate a,c diamide + 2 L-glutamate + 2 ADP + 2 phosphate + 2 H(+)</text>
        <dbReference type="Rhea" id="RHEA:26289"/>
        <dbReference type="ChEBI" id="CHEBI:15377"/>
        <dbReference type="ChEBI" id="CHEBI:15378"/>
        <dbReference type="ChEBI" id="CHEBI:29985"/>
        <dbReference type="ChEBI" id="CHEBI:30616"/>
        <dbReference type="ChEBI" id="CHEBI:43474"/>
        <dbReference type="ChEBI" id="CHEBI:58359"/>
        <dbReference type="ChEBI" id="CHEBI:58537"/>
        <dbReference type="ChEBI" id="CHEBI:58894"/>
        <dbReference type="ChEBI" id="CHEBI:456216"/>
        <dbReference type="EC" id="6.3.5.11"/>
    </reaction>
</comment>
<reference evidence="11 12" key="1">
    <citation type="submission" date="2018-06" db="EMBL/GenBank/DDBJ databases">
        <title>Comparative genomics of Brasilonema spp. strains.</title>
        <authorList>
            <person name="Alvarenga D.O."/>
            <person name="Fiore M.F."/>
            <person name="Varani A.M."/>
        </authorList>
    </citation>
    <scope>NUCLEOTIDE SEQUENCE [LARGE SCALE GENOMIC DNA]</scope>
    <source>
        <strain evidence="11 12">CENA114</strain>
    </source>
</reference>
<dbReference type="SUPFAM" id="SSF52317">
    <property type="entry name" value="Class I glutamine amidotransferase-like"/>
    <property type="match status" value="1"/>
</dbReference>
<keyword evidence="4 7" id="KW-0067">ATP-binding</keyword>
<dbReference type="KEGG" id="bsen:DP114_08585"/>
<dbReference type="SUPFAM" id="SSF52540">
    <property type="entry name" value="P-loop containing nucleoside triphosphate hydrolases"/>
    <property type="match status" value="1"/>
</dbReference>
<comment type="pathway">
    <text evidence="7">Cofactor biosynthesis; adenosylcobalamin biosynthesis; cob(II)yrinate a,c-diamide from sirohydrochlorin (anaerobic route): step 10/10.</text>
</comment>
<feature type="domain" description="CobB/CobQ-like glutamine amidotransferase" evidence="10">
    <location>
        <begin position="271"/>
        <end position="461"/>
    </location>
</feature>
<keyword evidence="2 7" id="KW-0436">Ligase</keyword>
<dbReference type="Pfam" id="PF01656">
    <property type="entry name" value="CbiA"/>
    <property type="match status" value="1"/>
</dbReference>
<dbReference type="InterPro" id="IPR004484">
    <property type="entry name" value="CbiA/CobB_synth"/>
</dbReference>
<dbReference type="Pfam" id="PF07685">
    <property type="entry name" value="GATase_3"/>
    <property type="match status" value="1"/>
</dbReference>
<dbReference type="RefSeq" id="WP_171975888.1">
    <property type="nucleotide sequence ID" value="NZ_CAWOXK010000001.1"/>
</dbReference>
<dbReference type="PROSITE" id="PS51274">
    <property type="entry name" value="GATASE_COBBQ"/>
    <property type="match status" value="1"/>
</dbReference>
<evidence type="ECO:0000256" key="4">
    <source>
        <dbReference type="ARBA" id="ARBA00022840"/>
    </source>
</evidence>
<dbReference type="CDD" id="cd05388">
    <property type="entry name" value="CobB_N"/>
    <property type="match status" value="1"/>
</dbReference>
<dbReference type="InterPro" id="IPR002586">
    <property type="entry name" value="CobQ/CobB/MinD/ParA_Nub-bd_dom"/>
</dbReference>
<dbReference type="Gene3D" id="3.40.50.880">
    <property type="match status" value="1"/>
</dbReference>
<dbReference type="PANTHER" id="PTHR43873:SF1">
    <property type="entry name" value="COBYRINATE A,C-DIAMIDE SYNTHASE"/>
    <property type="match status" value="1"/>
</dbReference>
<evidence type="ECO:0000256" key="1">
    <source>
        <dbReference type="ARBA" id="ARBA00001946"/>
    </source>
</evidence>
<comment type="function">
    <text evidence="7">Catalyzes the ATP-dependent amidation of the two carboxylate groups at positions a and c of cobyrinate, using either L-glutamine or ammonia as the nitrogen source.</text>
</comment>
<evidence type="ECO:0000259" key="9">
    <source>
        <dbReference type="Pfam" id="PF01656"/>
    </source>
</evidence>
<dbReference type="GO" id="GO:0042242">
    <property type="term" value="F:cobyrinic acid a,c-diamide synthase activity"/>
    <property type="evidence" value="ECO:0007669"/>
    <property type="project" value="UniProtKB-UniRule"/>
</dbReference>
<accession>A0A856MB84</accession>
<keyword evidence="6 7" id="KW-0315">Glutamine amidotransferase</keyword>
<keyword evidence="3 7" id="KW-0547">Nucleotide-binding</keyword>
<evidence type="ECO:0000256" key="3">
    <source>
        <dbReference type="ARBA" id="ARBA00022741"/>
    </source>
</evidence>
<feature type="site" description="Increases nucleophilicity of active site Cys" evidence="7">
    <location>
        <position position="457"/>
    </location>
</feature>
<evidence type="ECO:0000259" key="10">
    <source>
        <dbReference type="Pfam" id="PF07685"/>
    </source>
</evidence>
<comment type="domain">
    <text evidence="7">Comprises of two domains. The C-terminal domain contains the binding site for glutamine and catalyzes the hydrolysis of this substrate to glutamate and ammonia. The N-terminal domain is anticipated to bind ATP and cobyrinate and catalyzes the ultimate synthesis of the diamide product. The ammonia produced via the glutaminase domain is probably translocated to the adjacent domain via a molecular tunnel, where it reacts with an activated intermediate.</text>
</comment>
<keyword evidence="5 7" id="KW-0460">Magnesium</keyword>
<dbReference type="EC" id="6.3.5.11" evidence="7"/>
<gene>
    <name evidence="7" type="primary">cbiA</name>
    <name evidence="11" type="ORF">DP114_08585</name>
</gene>
<evidence type="ECO:0000256" key="5">
    <source>
        <dbReference type="ARBA" id="ARBA00022842"/>
    </source>
</evidence>
<dbReference type="InterPro" id="IPR011698">
    <property type="entry name" value="GATase_3"/>
</dbReference>
<dbReference type="EMBL" id="CP030118">
    <property type="protein sequence ID" value="QDL07952.1"/>
    <property type="molecule type" value="Genomic_DNA"/>
</dbReference>
<evidence type="ECO:0000256" key="8">
    <source>
        <dbReference type="SAM" id="MobiDB-lite"/>
    </source>
</evidence>
<organism evidence="11 12">
    <name type="scientific">Brasilonema sennae CENA114</name>
    <dbReference type="NCBI Taxonomy" id="415709"/>
    <lineage>
        <taxon>Bacteria</taxon>
        <taxon>Bacillati</taxon>
        <taxon>Cyanobacteriota</taxon>
        <taxon>Cyanophyceae</taxon>
        <taxon>Nostocales</taxon>
        <taxon>Scytonemataceae</taxon>
        <taxon>Brasilonema</taxon>
        <taxon>Bromeliae group (in: Brasilonema)</taxon>
    </lineage>
</organism>
<name>A0A856MB84_9CYAN</name>
<comment type="miscellaneous">
    <text evidence="7">The a and c carboxylates of cobyrinate are activated for nucleophilic attack via formation of a phosphorylated intermediate by ATP. CbiA catalyzes first the amidation of the c-carboxylate, and then that of the a-carboxylate.</text>
</comment>
<protein>
    <recommendedName>
        <fullName evidence="7">Cobyrinate a,c-diamide synthase</fullName>
        <ecNumber evidence="7">6.3.5.11</ecNumber>
    </recommendedName>
    <alternativeName>
        <fullName evidence="7">Cobyrinic acid a,c-diamide synthetase</fullName>
    </alternativeName>
</protein>
<dbReference type="CDD" id="cd03130">
    <property type="entry name" value="GATase1_CobB"/>
    <property type="match status" value="1"/>
</dbReference>
<dbReference type="NCBIfam" id="TIGR00379">
    <property type="entry name" value="cobB"/>
    <property type="match status" value="1"/>
</dbReference>
<feature type="region of interest" description="Disordered" evidence="8">
    <location>
        <begin position="238"/>
        <end position="258"/>
    </location>
</feature>
<dbReference type="InterPro" id="IPR029062">
    <property type="entry name" value="Class_I_gatase-like"/>
</dbReference>
<feature type="active site" description="Nucleophile" evidence="7">
    <location>
        <position position="354"/>
    </location>
</feature>
<comment type="similarity">
    <text evidence="7">Belongs to the CobB/CbiA family.</text>
</comment>
<dbReference type="HAMAP" id="MF_00027">
    <property type="entry name" value="CobB_CbiA"/>
    <property type="match status" value="1"/>
</dbReference>
<proteinExistence type="inferred from homology"/>
<dbReference type="AlphaFoldDB" id="A0A856MB84"/>
<keyword evidence="12" id="KW-1185">Reference proteome</keyword>
<dbReference type="Proteomes" id="UP000503129">
    <property type="component" value="Chromosome"/>
</dbReference>
<evidence type="ECO:0000256" key="2">
    <source>
        <dbReference type="ARBA" id="ARBA00022598"/>
    </source>
</evidence>
<dbReference type="PANTHER" id="PTHR43873">
    <property type="entry name" value="COBYRINATE A,C-DIAMIDE SYNTHASE"/>
    <property type="match status" value="1"/>
</dbReference>
<dbReference type="NCBIfam" id="NF002204">
    <property type="entry name" value="PRK01077.1"/>
    <property type="match status" value="1"/>
</dbReference>
<dbReference type="GO" id="GO:0009236">
    <property type="term" value="P:cobalamin biosynthetic process"/>
    <property type="evidence" value="ECO:0007669"/>
    <property type="project" value="UniProtKB-UniRule"/>
</dbReference>
<evidence type="ECO:0000313" key="12">
    <source>
        <dbReference type="Proteomes" id="UP000503129"/>
    </source>
</evidence>
<dbReference type="UniPathway" id="UPA00148">
    <property type="reaction ID" value="UER00231"/>
</dbReference>
<dbReference type="GO" id="GO:0005524">
    <property type="term" value="F:ATP binding"/>
    <property type="evidence" value="ECO:0007669"/>
    <property type="project" value="UniProtKB-UniRule"/>
</dbReference>
<sequence length="486" mass="53890">MALVIAGERSGVGKTTVTLTLLASLCQRSRQVQSFKVGPDYIDPMFHQHVTGRACRNLDPVLTSEEYIKQCFTHNSQLSEYTLIEGVMGLFDGVTPPQPLPKLWGGANDFASTAHIARLLNLPVVLVIDCSRLSGSVAAIAHGYCSFDQKVKIAGLVLNRVGSDRHLSLLKDALEPLQLPILGVLRREENITIPDRHLGLVPTAELPQLQALIDRLAHLGNTCFDWERLLPLLTTEETRTRQGESQRNREVIPSLPHSLTPSVPHSPLSIRIAVARDRAFNFYYQDNLDLLQQLGAELVFWSPLEDAGLPKDVQGMYFGGGFPEVFAQQLAQNSTTRDAVKTAILSGMPTIAECGGLMYLCEQIVDFEDKSWSMVGVLPTTAVMGKRLTLGYRRAVALQDSLLVSAGATVYGHEFHRSRLISTPNSPLFQTYRYDSEESTGDEGWNLLPSLHASYIHQHWGDSLDIPKRFLEECCVFQLTKISCTH</sequence>
<evidence type="ECO:0000313" key="11">
    <source>
        <dbReference type="EMBL" id="QDL07952.1"/>
    </source>
</evidence>
<feature type="domain" description="CobQ/CobB/MinD/ParA nucleotide binding" evidence="9">
    <location>
        <begin position="3"/>
        <end position="198"/>
    </location>
</feature>
<evidence type="ECO:0000256" key="6">
    <source>
        <dbReference type="ARBA" id="ARBA00022962"/>
    </source>
</evidence>
<keyword evidence="7" id="KW-0169">Cobalamin biosynthesis</keyword>
<dbReference type="InterPro" id="IPR027417">
    <property type="entry name" value="P-loop_NTPase"/>
</dbReference>
<feature type="compositionally biased region" description="Basic and acidic residues" evidence="8">
    <location>
        <begin position="238"/>
        <end position="250"/>
    </location>
</feature>
<comment type="cofactor">
    <cofactor evidence="1 7">
        <name>Mg(2+)</name>
        <dbReference type="ChEBI" id="CHEBI:18420"/>
    </cofactor>
</comment>
<evidence type="ECO:0000256" key="7">
    <source>
        <dbReference type="HAMAP-Rule" id="MF_00027"/>
    </source>
</evidence>
<dbReference type="Gene3D" id="3.40.50.300">
    <property type="entry name" value="P-loop containing nucleotide triphosphate hydrolases"/>
    <property type="match status" value="1"/>
</dbReference>